<keyword evidence="5 7" id="KW-0057">Aromatic amino acid biosynthesis</keyword>
<keyword evidence="7" id="KW-0963">Cytoplasm</keyword>
<comment type="catalytic activity">
    <reaction evidence="6">
        <text>3-phosphoshikimate + phosphoenolpyruvate = 5-O-(1-carboxyvinyl)-3-phosphoshikimate + phosphate</text>
        <dbReference type="Rhea" id="RHEA:21256"/>
        <dbReference type="ChEBI" id="CHEBI:43474"/>
        <dbReference type="ChEBI" id="CHEBI:57701"/>
        <dbReference type="ChEBI" id="CHEBI:58702"/>
        <dbReference type="ChEBI" id="CHEBI:145989"/>
        <dbReference type="EC" id="2.5.1.19"/>
    </reaction>
    <physiologicalReaction direction="left-to-right" evidence="6">
        <dbReference type="Rhea" id="RHEA:21257"/>
    </physiologicalReaction>
</comment>
<feature type="binding site" evidence="7">
    <location>
        <position position="20"/>
    </location>
    <ligand>
        <name>3-phosphoshikimate</name>
        <dbReference type="ChEBI" id="CHEBI:145989"/>
    </ligand>
</feature>
<dbReference type="EC" id="2.5.1.19" evidence="7"/>
<feature type="active site" description="Proton acceptor" evidence="7">
    <location>
        <position position="308"/>
    </location>
</feature>
<feature type="binding site" evidence="7">
    <location>
        <position position="193"/>
    </location>
    <ligand>
        <name>3-phosphoshikimate</name>
        <dbReference type="ChEBI" id="CHEBI:145989"/>
    </ligand>
</feature>
<evidence type="ECO:0000313" key="9">
    <source>
        <dbReference type="EMBL" id="BBO76279.1"/>
    </source>
</evidence>
<evidence type="ECO:0000256" key="6">
    <source>
        <dbReference type="ARBA" id="ARBA00044633"/>
    </source>
</evidence>
<comment type="caution">
    <text evidence="7">Lacks conserved residue(s) required for the propagation of feature annotation.</text>
</comment>
<dbReference type="PIRSF" id="PIRSF000505">
    <property type="entry name" value="EPSPS"/>
    <property type="match status" value="1"/>
</dbReference>
<evidence type="ECO:0000256" key="5">
    <source>
        <dbReference type="ARBA" id="ARBA00023141"/>
    </source>
</evidence>
<feature type="binding site" evidence="7">
    <location>
        <position position="380"/>
    </location>
    <ligand>
        <name>phosphoenolpyruvate</name>
        <dbReference type="ChEBI" id="CHEBI:58702"/>
    </ligand>
</feature>
<feature type="binding site" evidence="7">
    <location>
        <position position="20"/>
    </location>
    <ligand>
        <name>phosphoenolpyruvate</name>
        <dbReference type="ChEBI" id="CHEBI:58702"/>
    </ligand>
</feature>
<reference evidence="9 10" key="1">
    <citation type="submission" date="2019-11" db="EMBL/GenBank/DDBJ databases">
        <title>Comparative genomics of hydrocarbon-degrading Desulfosarcina strains.</title>
        <authorList>
            <person name="Watanabe M."/>
            <person name="Kojima H."/>
            <person name="Fukui M."/>
        </authorList>
    </citation>
    <scope>NUCLEOTIDE SEQUENCE [LARGE SCALE GENOMIC DNA]</scope>
    <source>
        <strain evidence="9 10">PP31</strain>
    </source>
</reference>
<feature type="binding site" evidence="7">
    <location>
        <position position="405"/>
    </location>
    <ligand>
        <name>phosphoenolpyruvate</name>
        <dbReference type="ChEBI" id="CHEBI:58702"/>
    </ligand>
</feature>
<dbReference type="NCBIfam" id="TIGR01356">
    <property type="entry name" value="aroA"/>
    <property type="match status" value="1"/>
</dbReference>
<dbReference type="Gene3D" id="3.65.10.10">
    <property type="entry name" value="Enolpyruvate transferase domain"/>
    <property type="match status" value="2"/>
</dbReference>
<dbReference type="PROSITE" id="PS00104">
    <property type="entry name" value="EPSP_SYNTHASE_1"/>
    <property type="match status" value="1"/>
</dbReference>
<comment type="pathway">
    <text evidence="1 7">Metabolic intermediate biosynthesis; chorismate biosynthesis; chorismate from D-erythrose 4-phosphate and phosphoenolpyruvate: step 6/7.</text>
</comment>
<protein>
    <recommendedName>
        <fullName evidence="7">3-phosphoshikimate 1-carboxyvinyltransferase</fullName>
        <ecNumber evidence="7">2.5.1.19</ecNumber>
    </recommendedName>
    <alternativeName>
        <fullName evidence="7">5-enolpyruvylshikimate-3-phosphate synthase</fullName>
        <shortName evidence="7">EPSP synthase</shortName>
        <shortName evidence="7">EPSPS</shortName>
    </alternativeName>
</protein>
<name>A0A5K7Z7Z7_9BACT</name>
<evidence type="ECO:0000256" key="3">
    <source>
        <dbReference type="ARBA" id="ARBA00022605"/>
    </source>
</evidence>
<dbReference type="HAMAP" id="MF_00210">
    <property type="entry name" value="EPSP_synth"/>
    <property type="match status" value="1"/>
</dbReference>
<dbReference type="PROSITE" id="PS00885">
    <property type="entry name" value="EPSP_SYNTHASE_2"/>
    <property type="match status" value="1"/>
</dbReference>
<feature type="binding site" evidence="7">
    <location>
        <position position="165"/>
    </location>
    <ligand>
        <name>3-phosphoshikimate</name>
        <dbReference type="ChEBI" id="CHEBI:145989"/>
    </ligand>
</feature>
<organism evidence="9 10">
    <name type="scientific">Desulfosarcina widdelii</name>
    <dbReference type="NCBI Taxonomy" id="947919"/>
    <lineage>
        <taxon>Bacteria</taxon>
        <taxon>Pseudomonadati</taxon>
        <taxon>Thermodesulfobacteriota</taxon>
        <taxon>Desulfobacteria</taxon>
        <taxon>Desulfobacterales</taxon>
        <taxon>Desulfosarcinaceae</taxon>
        <taxon>Desulfosarcina</taxon>
    </lineage>
</organism>
<dbReference type="InterPro" id="IPR001986">
    <property type="entry name" value="Enolpyruvate_Tfrase_dom"/>
</dbReference>
<dbReference type="Proteomes" id="UP000427769">
    <property type="component" value="Chromosome"/>
</dbReference>
<feature type="binding site" evidence="7">
    <location>
        <position position="167"/>
    </location>
    <ligand>
        <name>phosphoenolpyruvate</name>
        <dbReference type="ChEBI" id="CHEBI:58702"/>
    </ligand>
</feature>
<evidence type="ECO:0000313" key="10">
    <source>
        <dbReference type="Proteomes" id="UP000427769"/>
    </source>
</evidence>
<dbReference type="EMBL" id="AP021875">
    <property type="protein sequence ID" value="BBO76279.1"/>
    <property type="molecule type" value="Genomic_DNA"/>
</dbReference>
<dbReference type="KEGG" id="dwd:DSCW_36960"/>
<comment type="subunit">
    <text evidence="7">Monomer.</text>
</comment>
<dbReference type="InterPro" id="IPR013792">
    <property type="entry name" value="RNA3'P_cycl/enolpyr_Trfase_a/b"/>
</dbReference>
<feature type="binding site" evidence="7">
    <location>
        <position position="119"/>
    </location>
    <ligand>
        <name>phosphoenolpyruvate</name>
        <dbReference type="ChEBI" id="CHEBI:58702"/>
    </ligand>
</feature>
<dbReference type="PANTHER" id="PTHR21090">
    <property type="entry name" value="AROM/DEHYDROQUINATE SYNTHASE"/>
    <property type="match status" value="1"/>
</dbReference>
<dbReference type="SUPFAM" id="SSF55205">
    <property type="entry name" value="EPT/RTPC-like"/>
    <property type="match status" value="1"/>
</dbReference>
<comment type="subcellular location">
    <subcellularLocation>
        <location evidence="7">Cytoplasm</location>
    </subcellularLocation>
</comment>
<evidence type="ECO:0000256" key="4">
    <source>
        <dbReference type="ARBA" id="ARBA00022679"/>
    </source>
</evidence>
<dbReference type="GO" id="GO:0009073">
    <property type="term" value="P:aromatic amino acid family biosynthetic process"/>
    <property type="evidence" value="ECO:0007669"/>
    <property type="project" value="UniProtKB-KW"/>
</dbReference>
<feature type="binding site" evidence="7">
    <location>
        <position position="335"/>
    </location>
    <ligand>
        <name>3-phosphoshikimate</name>
        <dbReference type="ChEBI" id="CHEBI:145989"/>
    </ligand>
</feature>
<dbReference type="GO" id="GO:0008652">
    <property type="term" value="P:amino acid biosynthetic process"/>
    <property type="evidence" value="ECO:0007669"/>
    <property type="project" value="UniProtKB-KW"/>
</dbReference>
<dbReference type="RefSeq" id="WP_155305123.1">
    <property type="nucleotide sequence ID" value="NZ_AP021875.1"/>
</dbReference>
<dbReference type="InterPro" id="IPR023193">
    <property type="entry name" value="EPSP_synthase_CS"/>
</dbReference>
<evidence type="ECO:0000256" key="2">
    <source>
        <dbReference type="ARBA" id="ARBA00009948"/>
    </source>
</evidence>
<feature type="binding site" evidence="7">
    <location>
        <position position="25"/>
    </location>
    <ligand>
        <name>3-phosphoshikimate</name>
        <dbReference type="ChEBI" id="CHEBI:145989"/>
    </ligand>
</feature>
<proteinExistence type="inferred from homology"/>
<gene>
    <name evidence="9" type="primary">aroA2</name>
    <name evidence="7" type="synonym">aroA</name>
    <name evidence="9" type="ORF">DSCW_36960</name>
</gene>
<keyword evidence="3 7" id="KW-0028">Amino-acid biosynthesis</keyword>
<dbReference type="GO" id="GO:0005737">
    <property type="term" value="C:cytoplasm"/>
    <property type="evidence" value="ECO:0007669"/>
    <property type="project" value="UniProtKB-SubCell"/>
</dbReference>
<feature type="binding site" evidence="7">
    <location>
        <position position="91"/>
    </location>
    <ligand>
        <name>phosphoenolpyruvate</name>
        <dbReference type="ChEBI" id="CHEBI:58702"/>
    </ligand>
</feature>
<feature type="binding site" evidence="7">
    <location>
        <position position="167"/>
    </location>
    <ligand>
        <name>3-phosphoshikimate</name>
        <dbReference type="ChEBI" id="CHEBI:145989"/>
    </ligand>
</feature>
<dbReference type="OrthoDB" id="9809920at2"/>
<evidence type="ECO:0000256" key="1">
    <source>
        <dbReference type="ARBA" id="ARBA00004811"/>
    </source>
</evidence>
<evidence type="ECO:0000259" key="8">
    <source>
        <dbReference type="Pfam" id="PF00275"/>
    </source>
</evidence>
<feature type="domain" description="Enolpyruvate transferase" evidence="8">
    <location>
        <begin position="13"/>
        <end position="414"/>
    </location>
</feature>
<dbReference type="UniPathway" id="UPA00053">
    <property type="reaction ID" value="UER00089"/>
</dbReference>
<dbReference type="GO" id="GO:0009423">
    <property type="term" value="P:chorismate biosynthetic process"/>
    <property type="evidence" value="ECO:0007669"/>
    <property type="project" value="UniProtKB-UniRule"/>
</dbReference>
<dbReference type="InterPro" id="IPR006264">
    <property type="entry name" value="EPSP_synthase"/>
</dbReference>
<dbReference type="PANTHER" id="PTHR21090:SF5">
    <property type="entry name" value="PENTAFUNCTIONAL AROM POLYPEPTIDE"/>
    <property type="match status" value="1"/>
</dbReference>
<keyword evidence="4 7" id="KW-0808">Transferase</keyword>
<evidence type="ECO:0000256" key="7">
    <source>
        <dbReference type="HAMAP-Rule" id="MF_00210"/>
    </source>
</evidence>
<feature type="binding site" evidence="7">
    <location>
        <position position="21"/>
    </location>
    <ligand>
        <name>3-phosphoshikimate</name>
        <dbReference type="ChEBI" id="CHEBI:145989"/>
    </ligand>
</feature>
<feature type="binding site" evidence="7">
    <location>
        <position position="166"/>
    </location>
    <ligand>
        <name>3-phosphoshikimate</name>
        <dbReference type="ChEBI" id="CHEBI:145989"/>
    </ligand>
</feature>
<feature type="binding site" evidence="7">
    <location>
        <position position="339"/>
    </location>
    <ligand>
        <name>phosphoenolpyruvate</name>
        <dbReference type="ChEBI" id="CHEBI:58702"/>
    </ligand>
</feature>
<dbReference type="AlphaFoldDB" id="A0A5K7Z7Z7"/>
<keyword evidence="10" id="KW-1185">Reference proteome</keyword>
<comment type="function">
    <text evidence="7">Catalyzes the transfer of the enolpyruvyl moiety of phosphoenolpyruvate (PEP) to the 5-hydroxyl of shikimate-3-phosphate (S3P) to produce enolpyruvyl shikimate-3-phosphate and inorganic phosphate.</text>
</comment>
<comment type="similarity">
    <text evidence="2 7">Belongs to the EPSP synthase family.</text>
</comment>
<accession>A0A5K7Z7Z7</accession>
<feature type="binding site" evidence="7">
    <location>
        <position position="308"/>
    </location>
    <ligand>
        <name>3-phosphoshikimate</name>
        <dbReference type="ChEBI" id="CHEBI:145989"/>
    </ligand>
</feature>
<dbReference type="CDD" id="cd01556">
    <property type="entry name" value="EPSP_synthase"/>
    <property type="match status" value="1"/>
</dbReference>
<dbReference type="Pfam" id="PF00275">
    <property type="entry name" value="EPSP_synthase"/>
    <property type="match status" value="1"/>
</dbReference>
<dbReference type="GO" id="GO:0003866">
    <property type="term" value="F:3-phosphoshikimate 1-carboxyvinyltransferase activity"/>
    <property type="evidence" value="ECO:0007669"/>
    <property type="project" value="UniProtKB-UniRule"/>
</dbReference>
<sequence length="420" mass="44648">MIEIKPHRFGHCRISVPGSKSYTHRTMIAAALSDGSCTVRNPLRSQDTLLTLAALEKMGAAVVDNRETVDIVGLNGCFKPCDESIYLANSGTSMRLLAGVAALGRGTYRFTGSPRMYHRPIGHLLEALNQLGVAARAVEENGCPPVEIPGEQVSGGPVTVNCSVSSQFLSSLLLMAPCTPKGMSITISHGLVSSPYIDMTVDILERFGIQVQRDGYIRFDVKGNQTYRAGVYTVEPDASQAGYFWGAAAITGGSVTVNGVTDASSQGDVGLVGVFEKMGCKVTRAADSITVTGGTLRGVTVDMADMPDMVPTLAVVAAFAEGTTVIENVSHLKAKESDRLASTCAGLEKMGIEARAEKDRLVVTGGKPRGADIQTYDDHRIAMSFAMAGLVTPGVKILEPDCVEKSFPNFWEVWQSLYAA</sequence>
<dbReference type="InterPro" id="IPR036968">
    <property type="entry name" value="Enolpyruvate_Tfrase_sf"/>
</dbReference>